<feature type="transmembrane region" description="Helical" evidence="10">
    <location>
        <begin position="36"/>
        <end position="60"/>
    </location>
</feature>
<sequence>MYKFIIIAILAYIIGSIPVLINDYRKYGIELAKGFLTLMAAGMYLNSGLSYLMASVGVLAGQSRSMFLKFSGHTTEAVSLGIILYMSPVFGIVLIMTFIAANRFLKDYGQSVFATSLIIPFAAFRIFTSDSFVIISLIIFAGIVIQFWPPFLEKRLRSKVLYDALIGLGVLSFIIIFFFNKYVYKGFGMQKDIIRHGPHHFKYVALTFDDGPDPIYTPEILDILNEKNVKATFFLIGKNVEDYPEVARRIVNEGHTIGSHTYSHRSLIPLTAKGTDYEIKKTEAAIEKVTGVRPTLFRPPRGVYSSYARRLLKNKRYTLVLWDLSAIDWAELAPKEIVSNVVNNVKPGSIILMHDSGDLIKYRGGNRYSTVKALPEIIDKLRAQGYEFVTIDQMIFLSELMETEEYSHEDYLGPIPAY</sequence>
<keyword evidence="6" id="KW-0443">Lipid metabolism</keyword>
<dbReference type="AlphaFoldDB" id="F4LT52"/>
<dbReference type="Gene3D" id="3.20.20.370">
    <property type="entry name" value="Glycoside hydrolase/deacetylase"/>
    <property type="match status" value="1"/>
</dbReference>
<feature type="transmembrane region" description="Helical" evidence="10">
    <location>
        <begin position="160"/>
        <end position="179"/>
    </location>
</feature>
<evidence type="ECO:0000256" key="9">
    <source>
        <dbReference type="ARBA" id="ARBA00023264"/>
    </source>
</evidence>
<evidence type="ECO:0000256" key="4">
    <source>
        <dbReference type="ARBA" id="ARBA00022692"/>
    </source>
</evidence>
<dbReference type="Proteomes" id="UP000010802">
    <property type="component" value="Chromosome"/>
</dbReference>
<evidence type="ECO:0000256" key="3">
    <source>
        <dbReference type="ARBA" id="ARBA00022679"/>
    </source>
</evidence>
<keyword evidence="13" id="KW-1185">Reference proteome</keyword>
<dbReference type="GO" id="GO:0005975">
    <property type="term" value="P:carbohydrate metabolic process"/>
    <property type="evidence" value="ECO:0007669"/>
    <property type="project" value="InterPro"/>
</dbReference>
<evidence type="ECO:0000256" key="1">
    <source>
        <dbReference type="ARBA" id="ARBA00022475"/>
    </source>
</evidence>
<evidence type="ECO:0000256" key="10">
    <source>
        <dbReference type="SAM" id="Phobius"/>
    </source>
</evidence>
<dbReference type="KEGG" id="tae:TepiRe1_2515"/>
<dbReference type="Pfam" id="PF01522">
    <property type="entry name" value="Polysacc_deac_1"/>
    <property type="match status" value="1"/>
</dbReference>
<keyword evidence="5 10" id="KW-1133">Transmembrane helix</keyword>
<dbReference type="GO" id="GO:0016810">
    <property type="term" value="F:hydrolase activity, acting on carbon-nitrogen (but not peptide) bonds"/>
    <property type="evidence" value="ECO:0007669"/>
    <property type="project" value="InterPro"/>
</dbReference>
<dbReference type="GO" id="GO:0008654">
    <property type="term" value="P:phospholipid biosynthetic process"/>
    <property type="evidence" value="ECO:0007669"/>
    <property type="project" value="UniProtKB-KW"/>
</dbReference>
<protein>
    <submittedName>
        <fullName evidence="12">Polysaccharide deacetylase</fullName>
    </submittedName>
</protein>
<name>F4LT52_TEPAE</name>
<dbReference type="InterPro" id="IPR050248">
    <property type="entry name" value="Polysacc_deacetylase_ArnD"/>
</dbReference>
<dbReference type="InterPro" id="IPR003811">
    <property type="entry name" value="G3P_acylTferase_PlsY"/>
</dbReference>
<dbReference type="OrthoDB" id="9806342at2"/>
<dbReference type="PANTHER" id="PTHR10587">
    <property type="entry name" value="GLYCOSYL TRANSFERASE-RELATED"/>
    <property type="match status" value="1"/>
</dbReference>
<dbReference type="CDD" id="cd10917">
    <property type="entry name" value="CE4_NodB_like_6s_7s"/>
    <property type="match status" value="1"/>
</dbReference>
<evidence type="ECO:0000256" key="2">
    <source>
        <dbReference type="ARBA" id="ARBA00022516"/>
    </source>
</evidence>
<dbReference type="RefSeq" id="WP_013779371.1">
    <property type="nucleotide sequence ID" value="NC_015519.1"/>
</dbReference>
<dbReference type="EMBL" id="HF563609">
    <property type="protein sequence ID" value="CDI41017.1"/>
    <property type="molecule type" value="Genomic_DNA"/>
</dbReference>
<keyword evidence="1" id="KW-1003">Cell membrane</keyword>
<feature type="domain" description="NodB homology" evidence="11">
    <location>
        <begin position="202"/>
        <end position="389"/>
    </location>
</feature>
<evidence type="ECO:0000256" key="5">
    <source>
        <dbReference type="ARBA" id="ARBA00022989"/>
    </source>
</evidence>
<dbReference type="InterPro" id="IPR002509">
    <property type="entry name" value="NODB_dom"/>
</dbReference>
<reference evidence="13" key="1">
    <citation type="journal article" date="2013" name="Genome Announc.">
        <title>First genome sequence of a syntrophic acetate-oxidizing bacterium, Tepidanaerobacter acetatoxydans strain Re1.</title>
        <authorList>
            <person name="Manzoor S."/>
            <person name="Bongcam-Rudloff E."/>
            <person name="Schnurer A."/>
            <person name="Muller B."/>
        </authorList>
    </citation>
    <scope>NUCLEOTIDE SEQUENCE [LARGE SCALE GENOMIC DNA]</scope>
    <source>
        <strain evidence="13">Re1</strain>
    </source>
</reference>
<dbReference type="eggNOG" id="COG0726">
    <property type="taxonomic scope" value="Bacteria"/>
</dbReference>
<feature type="transmembrane region" description="Helical" evidence="10">
    <location>
        <begin position="132"/>
        <end position="148"/>
    </location>
</feature>
<keyword evidence="7 10" id="KW-0472">Membrane</keyword>
<dbReference type="STRING" id="1209989.TepRe1_2339"/>
<dbReference type="eggNOG" id="COG0344">
    <property type="taxonomic scope" value="Bacteria"/>
</dbReference>
<dbReference type="GO" id="GO:0043772">
    <property type="term" value="F:acyl-phosphate glycerol-3-phosphate acyltransferase activity"/>
    <property type="evidence" value="ECO:0007669"/>
    <property type="project" value="InterPro"/>
</dbReference>
<dbReference type="KEGG" id="tep:TepRe1_2339"/>
<organism evidence="12 13">
    <name type="scientific">Tepidanaerobacter acetatoxydans (strain DSM 21804 / JCM 16047 / Re1)</name>
    <dbReference type="NCBI Taxonomy" id="1209989"/>
    <lineage>
        <taxon>Bacteria</taxon>
        <taxon>Bacillati</taxon>
        <taxon>Bacillota</taxon>
        <taxon>Clostridia</taxon>
        <taxon>Thermosediminibacterales</taxon>
        <taxon>Tepidanaerobacteraceae</taxon>
        <taxon>Tepidanaerobacter</taxon>
    </lineage>
</organism>
<evidence type="ECO:0000259" key="11">
    <source>
        <dbReference type="PROSITE" id="PS51677"/>
    </source>
</evidence>
<keyword evidence="3" id="KW-0808">Transferase</keyword>
<feature type="transmembrane region" description="Helical" evidence="10">
    <location>
        <begin position="80"/>
        <end position="101"/>
    </location>
</feature>
<keyword evidence="4 10" id="KW-0812">Transmembrane</keyword>
<keyword evidence="2" id="KW-0444">Lipid biosynthesis</keyword>
<evidence type="ECO:0000313" key="13">
    <source>
        <dbReference type="Proteomes" id="UP000010802"/>
    </source>
</evidence>
<evidence type="ECO:0000313" key="12">
    <source>
        <dbReference type="EMBL" id="CDI41017.1"/>
    </source>
</evidence>
<keyword evidence="9" id="KW-1208">Phospholipid metabolism</keyword>
<accession>F4LT52</accession>
<dbReference type="InterPro" id="IPR011330">
    <property type="entry name" value="Glyco_hydro/deAcase_b/a-brl"/>
</dbReference>
<dbReference type="HOGENOM" id="CLU_657090_0_0_9"/>
<gene>
    <name evidence="12" type="ordered locus">TEPIRE1_2515</name>
</gene>
<dbReference type="SUPFAM" id="SSF88713">
    <property type="entry name" value="Glycoside hydrolase/deacetylase"/>
    <property type="match status" value="1"/>
</dbReference>
<feature type="transmembrane region" description="Helical" evidence="10">
    <location>
        <begin position="6"/>
        <end position="24"/>
    </location>
</feature>
<dbReference type="GO" id="GO:0005886">
    <property type="term" value="C:plasma membrane"/>
    <property type="evidence" value="ECO:0007669"/>
    <property type="project" value="InterPro"/>
</dbReference>
<evidence type="ECO:0000256" key="6">
    <source>
        <dbReference type="ARBA" id="ARBA00023098"/>
    </source>
</evidence>
<proteinExistence type="predicted"/>
<evidence type="ECO:0000256" key="8">
    <source>
        <dbReference type="ARBA" id="ARBA00023209"/>
    </source>
</evidence>
<keyword evidence="8" id="KW-0594">Phospholipid biosynthesis</keyword>
<dbReference type="SMART" id="SM01207">
    <property type="entry name" value="G3P_acyltransf"/>
    <property type="match status" value="1"/>
</dbReference>
<evidence type="ECO:0000256" key="7">
    <source>
        <dbReference type="ARBA" id="ARBA00023136"/>
    </source>
</evidence>
<dbReference type="PROSITE" id="PS51677">
    <property type="entry name" value="NODB"/>
    <property type="match status" value="1"/>
</dbReference>